<evidence type="ECO:0000256" key="5">
    <source>
        <dbReference type="SAM" id="SignalP"/>
    </source>
</evidence>
<evidence type="ECO:0000256" key="3">
    <source>
        <dbReference type="ARBA" id="ARBA00022801"/>
    </source>
</evidence>
<evidence type="ECO:0000259" key="6">
    <source>
        <dbReference type="Pfam" id="PF16369"/>
    </source>
</evidence>
<gene>
    <name evidence="8" type="ORF">R8Z58_01050</name>
</gene>
<feature type="domain" description="Atrophied bacterial Ig" evidence="7">
    <location>
        <begin position="500"/>
        <end position="582"/>
    </location>
</feature>
<dbReference type="InterPro" id="IPR046780">
    <property type="entry name" value="aBig_2"/>
</dbReference>
<dbReference type="CDD" id="cd18832">
    <property type="entry name" value="GH43_GsAbnA-like"/>
    <property type="match status" value="1"/>
</dbReference>
<reference evidence="8 9" key="1">
    <citation type="submission" date="2023-11" db="EMBL/GenBank/DDBJ databases">
        <title>Draft genome sequence of Microbacterium arthrosphaerae JCM 30492.</title>
        <authorList>
            <person name="Zhang G."/>
            <person name="Ding Y."/>
        </authorList>
    </citation>
    <scope>NUCLEOTIDE SEQUENCE [LARGE SCALE GENOMIC DNA]</scope>
    <source>
        <strain evidence="8 9">JCM 30492</strain>
    </source>
</reference>
<comment type="similarity">
    <text evidence="2">Belongs to the glycosyl hydrolase 43 family.</text>
</comment>
<comment type="caution">
    <text evidence="8">The sequence shown here is derived from an EMBL/GenBank/DDBJ whole genome shotgun (WGS) entry which is preliminary data.</text>
</comment>
<dbReference type="Pfam" id="PF16369">
    <property type="entry name" value="GH43_C"/>
    <property type="match status" value="1"/>
</dbReference>
<evidence type="ECO:0000256" key="1">
    <source>
        <dbReference type="ARBA" id="ARBA00004834"/>
    </source>
</evidence>
<dbReference type="InterPro" id="IPR006710">
    <property type="entry name" value="Glyco_hydro_43"/>
</dbReference>
<feature type="domain" description="Extracellular endo-alpha-(1-&gt;5)-L-arabinanase C-terminal" evidence="6">
    <location>
        <begin position="385"/>
        <end position="488"/>
    </location>
</feature>
<keyword evidence="9" id="KW-1185">Reference proteome</keyword>
<evidence type="ECO:0000256" key="4">
    <source>
        <dbReference type="ARBA" id="ARBA00023295"/>
    </source>
</evidence>
<dbReference type="PANTHER" id="PTHR43301:SF3">
    <property type="entry name" value="ARABINAN ENDO-1,5-ALPHA-L-ARABINOSIDASE A-RELATED"/>
    <property type="match status" value="1"/>
</dbReference>
<dbReference type="EMBL" id="JAWQEV010000001">
    <property type="protein sequence ID" value="MDW4571361.1"/>
    <property type="molecule type" value="Genomic_DNA"/>
</dbReference>
<dbReference type="Pfam" id="PF13385">
    <property type="entry name" value="Laminin_G_3"/>
    <property type="match status" value="1"/>
</dbReference>
<dbReference type="InterPro" id="IPR013320">
    <property type="entry name" value="ConA-like_dom_sf"/>
</dbReference>
<protein>
    <submittedName>
        <fullName evidence="8">LamG-like jellyroll fold domain-containing protein</fullName>
    </submittedName>
</protein>
<dbReference type="InterPro" id="IPR032291">
    <property type="entry name" value="Abn2_C"/>
</dbReference>
<dbReference type="SUPFAM" id="SSF49899">
    <property type="entry name" value="Concanavalin A-like lectins/glucanases"/>
    <property type="match status" value="1"/>
</dbReference>
<dbReference type="InterPro" id="IPR050727">
    <property type="entry name" value="GH43_arabinanases"/>
</dbReference>
<evidence type="ECO:0000313" key="9">
    <source>
        <dbReference type="Proteomes" id="UP001283109"/>
    </source>
</evidence>
<name>A0ABU4GWB6_9MICO</name>
<dbReference type="Gene3D" id="2.40.128.10">
    <property type="match status" value="1"/>
</dbReference>
<sequence length="793" mass="82894">MTRRAPHRTALALTTAGLLVAGTLSAAPAWAKPPADPPAPVFTDVTVHDPSIVTSGDDIWAFGSHGASARTTDLMSWQQHTVDLSQNADNALFDDIYTELAETFEWAQTSTLWAADVIQLPDGRYAMYYNACEGSSPRSALGLATSDAVDGPYENQGILLKSGMWDEESENPGEVYDARVHPNAVDPDAFVDADGRMWMVYGSYSGGIFLLEMDAATGQPLPGQGYGTHLVGGNHSRIEAPTIQYDAATGYYYLYLSFGGLGVTGGYDVRVARSKDVAGPYLDAQGNDMREVKSDPALPLFDDASIQPYGVKLMGGHLFGRELGDPGTGAGTGYVSPGHTSWYQDPATGRMFMVFHARFPGTGELHEVRVHQMWMNADGWPVVSPMRYAGETAGKVKRADVVGSWQLVDLGKDITATAAEASDVTLGKTGRVSGAVDGEWKLTGQHTATITIDGVAYRGVFAPVWDPDLEAWSTGFTAVSDAGVTLWARKSVEVTDAAAVAAVIADLSLGDTSGVTVDLDLPASGTGGTTIAWATSDASVIAADGTVTRPGIGEPDAHVTLTATVANGAASASATFEVTVLARTPGVLAGAWSFDGSLSDDAGAFADATLTGARIDAPATAPAAFVADGVEGTALHLDGTGGVRLPDGLVQGSSYSVSLWLRPEALTAYTTAFFAAATPTSWVSLVPRGHDGVGGSTMLWSGTQWYDAGTGRSLPLGEWSHVAFVVDGGAASVYVDGELRYQGTGFPDVLSGAGNVFALGVNWWDVPFRGDVDELSAWSSALSPDDVAELATR</sequence>
<feature type="signal peptide" evidence="5">
    <location>
        <begin position="1"/>
        <end position="31"/>
    </location>
</feature>
<proteinExistence type="inferred from homology"/>
<dbReference type="InterPro" id="IPR023296">
    <property type="entry name" value="Glyco_hydro_beta-prop_sf"/>
</dbReference>
<evidence type="ECO:0000256" key="2">
    <source>
        <dbReference type="ARBA" id="ARBA00009865"/>
    </source>
</evidence>
<dbReference type="Pfam" id="PF04616">
    <property type="entry name" value="Glyco_hydro_43"/>
    <property type="match status" value="1"/>
</dbReference>
<dbReference type="Gene3D" id="2.60.120.200">
    <property type="match status" value="1"/>
</dbReference>
<keyword evidence="3" id="KW-0378">Hydrolase</keyword>
<dbReference type="Pfam" id="PF20578">
    <property type="entry name" value="aBig_2"/>
    <property type="match status" value="1"/>
</dbReference>
<dbReference type="Proteomes" id="UP001283109">
    <property type="component" value="Unassembled WGS sequence"/>
</dbReference>
<keyword evidence="4" id="KW-0326">Glycosidase</keyword>
<dbReference type="SUPFAM" id="SSF75005">
    <property type="entry name" value="Arabinanase/levansucrase/invertase"/>
    <property type="match status" value="1"/>
</dbReference>
<feature type="chain" id="PRO_5045607903" evidence="5">
    <location>
        <begin position="32"/>
        <end position="793"/>
    </location>
</feature>
<dbReference type="PANTHER" id="PTHR43301">
    <property type="entry name" value="ARABINAN ENDO-1,5-ALPHA-L-ARABINOSIDASE"/>
    <property type="match status" value="1"/>
</dbReference>
<evidence type="ECO:0000259" key="7">
    <source>
        <dbReference type="Pfam" id="PF20578"/>
    </source>
</evidence>
<organism evidence="8 9">
    <name type="scientific">Microbacterium arthrosphaerae</name>
    <dbReference type="NCBI Taxonomy" id="792652"/>
    <lineage>
        <taxon>Bacteria</taxon>
        <taxon>Bacillati</taxon>
        <taxon>Actinomycetota</taxon>
        <taxon>Actinomycetes</taxon>
        <taxon>Micrococcales</taxon>
        <taxon>Microbacteriaceae</taxon>
        <taxon>Microbacterium</taxon>
    </lineage>
</organism>
<keyword evidence="5" id="KW-0732">Signal</keyword>
<dbReference type="RefSeq" id="WP_318351905.1">
    <property type="nucleotide sequence ID" value="NZ_JAWQEV010000001.1"/>
</dbReference>
<evidence type="ECO:0000313" key="8">
    <source>
        <dbReference type="EMBL" id="MDW4571361.1"/>
    </source>
</evidence>
<comment type="pathway">
    <text evidence="1">Glycan metabolism; L-arabinan degradation.</text>
</comment>
<accession>A0ABU4GWB6</accession>
<dbReference type="Gene3D" id="2.115.10.20">
    <property type="entry name" value="Glycosyl hydrolase domain, family 43"/>
    <property type="match status" value="1"/>
</dbReference>